<dbReference type="PANTHER" id="PTHR23101:SF98">
    <property type="entry name" value="VPS9 DOMAIN-CONTAINING PROTEIN 1"/>
    <property type="match status" value="1"/>
</dbReference>
<dbReference type="GO" id="GO:0031267">
    <property type="term" value="F:small GTPase binding"/>
    <property type="evidence" value="ECO:0007669"/>
    <property type="project" value="TreeGrafter"/>
</dbReference>
<dbReference type="GO" id="GO:0016192">
    <property type="term" value="P:vesicle-mediated transport"/>
    <property type="evidence" value="ECO:0007669"/>
    <property type="project" value="InterPro"/>
</dbReference>
<organism evidence="3 4">
    <name type="scientific">Pomacea canaliculata</name>
    <name type="common">Golden apple snail</name>
    <dbReference type="NCBI Taxonomy" id="400727"/>
    <lineage>
        <taxon>Eukaryota</taxon>
        <taxon>Metazoa</taxon>
        <taxon>Spiralia</taxon>
        <taxon>Lophotrochozoa</taxon>
        <taxon>Mollusca</taxon>
        <taxon>Gastropoda</taxon>
        <taxon>Caenogastropoda</taxon>
        <taxon>Architaenioglossa</taxon>
        <taxon>Ampullarioidea</taxon>
        <taxon>Ampullariidae</taxon>
        <taxon>Pomacea</taxon>
    </lineage>
</organism>
<dbReference type="InterPro" id="IPR003123">
    <property type="entry name" value="VPS9"/>
</dbReference>
<reference evidence="3 4" key="1">
    <citation type="submission" date="2018-04" db="EMBL/GenBank/DDBJ databases">
        <title>The genome of golden apple snail Pomacea canaliculata provides insight into stress tolerance and invasive adaptation.</title>
        <authorList>
            <person name="Liu C."/>
            <person name="Liu B."/>
            <person name="Ren Y."/>
            <person name="Zhang Y."/>
            <person name="Wang H."/>
            <person name="Li S."/>
            <person name="Jiang F."/>
            <person name="Yin L."/>
            <person name="Zhang G."/>
            <person name="Qian W."/>
            <person name="Fan W."/>
        </authorList>
    </citation>
    <scope>NUCLEOTIDE SEQUENCE [LARGE SCALE GENOMIC DNA]</scope>
    <source>
        <strain evidence="3">SZHN2017</strain>
        <tissue evidence="3">Muscle</tissue>
    </source>
</reference>
<sequence length="669" mass="76556">MEQALSSVMRNIVDAQRLDDEDRNKEAYLRYLECILGIASNLLQSIRDAGGSVLITKEIQKQVRLAQQCIERVAVLMDKIGLGQPGTVMIPSEAQIPDEGTPFKSRSFIIVPPLSPEPSANTFSRVRNRTPMEIAYQRNQQLMAAYRERMTRMNKRDPGAASLSLTLQRKMAENLAIARKQEMALAKKMQERQERLEAEAAKRFTAPIGMSEEEQEQRHIYKKILEYEQDAKWLQEWRTKLESNSQEPELICRLIQDILRCTDHPLTVMLKIYREKIYEKLYPLVANKKQKLSAIIVPLPESLWPPEFCYSDNFVAQKNIATSEINPQFSFETPLFDDLSMSLENERRDEDADQSASDNVTKVKDMTAASNDSTGIEHISSKSSLGSAADLDRETRTTFDKDEMKKEVDFDISENSQGIDGENKKELSDSMAQNKKLSQQLAYEQERMAKMLHQVSQDYEKYNEENMDDLFDDGEENEYEDHEKQMLAHLPESDQNTVSVSQTTIGPNSMVFRSLSGMVQEFPSLPSVVDDSSEIETLSSQAYERHLKNISADVHMYMEKMLVLFTIAYEQLDSPLGRDQCYASLEEMFFKPLWKFLLMLFRGADDLLPVMSYVVVKSQLPQLVSECRALSEFIHEGYLMGQEGYCLTTVETAVSYIVTSDLPRLCSPN</sequence>
<dbReference type="PROSITE" id="PS51205">
    <property type="entry name" value="VPS9"/>
    <property type="match status" value="1"/>
</dbReference>
<dbReference type="AlphaFoldDB" id="A0A2T7NHA9"/>
<accession>A0A2T7NHA9</accession>
<evidence type="ECO:0000256" key="1">
    <source>
        <dbReference type="SAM" id="MobiDB-lite"/>
    </source>
</evidence>
<protein>
    <recommendedName>
        <fullName evidence="2">VPS9 domain-containing protein</fullName>
    </recommendedName>
</protein>
<dbReference type="InterPro" id="IPR045046">
    <property type="entry name" value="Vps9-like"/>
</dbReference>
<dbReference type="Pfam" id="PF02204">
    <property type="entry name" value="VPS9"/>
    <property type="match status" value="1"/>
</dbReference>
<dbReference type="SMART" id="SM00167">
    <property type="entry name" value="VPS9"/>
    <property type="match status" value="1"/>
</dbReference>
<proteinExistence type="predicted"/>
<feature type="region of interest" description="Disordered" evidence="1">
    <location>
        <begin position="345"/>
        <end position="402"/>
    </location>
</feature>
<evidence type="ECO:0000259" key="2">
    <source>
        <dbReference type="PROSITE" id="PS51205"/>
    </source>
</evidence>
<dbReference type="InterPro" id="IPR037191">
    <property type="entry name" value="VPS9_dom_sf"/>
</dbReference>
<feature type="region of interest" description="Disordered" evidence="1">
    <location>
        <begin position="407"/>
        <end position="426"/>
    </location>
</feature>
<dbReference type="GO" id="GO:0030139">
    <property type="term" value="C:endocytic vesicle"/>
    <property type="evidence" value="ECO:0007669"/>
    <property type="project" value="TreeGrafter"/>
</dbReference>
<keyword evidence="4" id="KW-1185">Reference proteome</keyword>
<dbReference type="OrthoDB" id="10264848at2759"/>
<evidence type="ECO:0000313" key="3">
    <source>
        <dbReference type="EMBL" id="PVD20563.1"/>
    </source>
</evidence>
<name>A0A2T7NHA9_POMCA</name>
<feature type="domain" description="VPS9" evidence="2">
    <location>
        <begin position="528"/>
        <end position="666"/>
    </location>
</feature>
<dbReference type="GO" id="GO:0005829">
    <property type="term" value="C:cytosol"/>
    <property type="evidence" value="ECO:0007669"/>
    <property type="project" value="TreeGrafter"/>
</dbReference>
<gene>
    <name evidence="3" type="ORF">C0Q70_18719</name>
</gene>
<evidence type="ECO:0000313" key="4">
    <source>
        <dbReference type="Proteomes" id="UP000245119"/>
    </source>
</evidence>
<feature type="compositionally biased region" description="Basic and acidic residues" evidence="1">
    <location>
        <begin position="390"/>
        <end position="402"/>
    </location>
</feature>
<dbReference type="STRING" id="400727.A0A2T7NHA9"/>
<dbReference type="PANTHER" id="PTHR23101">
    <property type="entry name" value="RAB GDP/GTP EXCHANGE FACTOR"/>
    <property type="match status" value="1"/>
</dbReference>
<dbReference type="SUPFAM" id="SSF109993">
    <property type="entry name" value="VPS9 domain"/>
    <property type="match status" value="1"/>
</dbReference>
<dbReference type="Proteomes" id="UP000245119">
    <property type="component" value="Linkage Group LG12"/>
</dbReference>
<dbReference type="Gene3D" id="1.20.1050.80">
    <property type="entry name" value="VPS9 domain"/>
    <property type="match status" value="1"/>
</dbReference>
<comment type="caution">
    <text evidence="3">The sequence shown here is derived from an EMBL/GenBank/DDBJ whole genome shotgun (WGS) entry which is preliminary data.</text>
</comment>
<dbReference type="EMBL" id="PZQS01000012">
    <property type="protein sequence ID" value="PVD20563.1"/>
    <property type="molecule type" value="Genomic_DNA"/>
</dbReference>
<dbReference type="GO" id="GO:0005085">
    <property type="term" value="F:guanyl-nucleotide exchange factor activity"/>
    <property type="evidence" value="ECO:0007669"/>
    <property type="project" value="InterPro"/>
</dbReference>